<dbReference type="GO" id="GO:0009236">
    <property type="term" value="P:cobalamin biosynthetic process"/>
    <property type="evidence" value="ECO:0007669"/>
    <property type="project" value="UniProtKB-UniRule"/>
</dbReference>
<feature type="active site" description="Tele-phosphohistidine intermediate" evidence="2">
    <location>
        <position position="9"/>
    </location>
</feature>
<dbReference type="InterPro" id="IPR029033">
    <property type="entry name" value="His_PPase_superfam"/>
</dbReference>
<dbReference type="STRING" id="84035.SAMN05660742_103177"/>
<dbReference type="Pfam" id="PF00300">
    <property type="entry name" value="His_Phos_1"/>
    <property type="match status" value="1"/>
</dbReference>
<dbReference type="Gene3D" id="3.40.50.1240">
    <property type="entry name" value="Phosphoglycerate mutase-like"/>
    <property type="match status" value="1"/>
</dbReference>
<dbReference type="PIRSF" id="PIRSF000709">
    <property type="entry name" value="6PFK_2-Ptase"/>
    <property type="match status" value="1"/>
</dbReference>
<evidence type="ECO:0000313" key="4">
    <source>
        <dbReference type="EMBL" id="SEJ10547.1"/>
    </source>
</evidence>
<dbReference type="InterPro" id="IPR013078">
    <property type="entry name" value="His_Pase_superF_clade-1"/>
</dbReference>
<feature type="binding site" evidence="3">
    <location>
        <begin position="8"/>
        <end position="15"/>
    </location>
    <ligand>
        <name>substrate</name>
    </ligand>
</feature>
<dbReference type="PANTHER" id="PTHR48100">
    <property type="entry name" value="BROAD-SPECIFICITY PHOSPHATASE YOR283W-RELATED"/>
    <property type="match status" value="1"/>
</dbReference>
<protein>
    <recommendedName>
        <fullName evidence="1">Alpha-ribazole phosphatase</fullName>
        <ecNumber evidence="1">3.1.3.73</ecNumber>
    </recommendedName>
</protein>
<dbReference type="CDD" id="cd07067">
    <property type="entry name" value="HP_PGM_like"/>
    <property type="match status" value="1"/>
</dbReference>
<dbReference type="SUPFAM" id="SSF53254">
    <property type="entry name" value="Phosphoglycerate mutase-like"/>
    <property type="match status" value="1"/>
</dbReference>
<gene>
    <name evidence="4" type="ORF">SAMN05660742_103177</name>
</gene>
<dbReference type="EMBL" id="FNZK01000003">
    <property type="protein sequence ID" value="SEJ10547.1"/>
    <property type="molecule type" value="Genomic_DNA"/>
</dbReference>
<evidence type="ECO:0000256" key="2">
    <source>
        <dbReference type="PIRSR" id="PIRSR613078-1"/>
    </source>
</evidence>
<reference evidence="4 5" key="1">
    <citation type="submission" date="2016-10" db="EMBL/GenBank/DDBJ databases">
        <authorList>
            <person name="de Groot N.N."/>
        </authorList>
    </citation>
    <scope>NUCLEOTIDE SEQUENCE [LARGE SCALE GENOMIC DNA]</scope>
    <source>
        <strain evidence="4 5">DSM 2179</strain>
    </source>
</reference>
<dbReference type="InterPro" id="IPR017578">
    <property type="entry name" value="Ribazole_CobC"/>
</dbReference>
<feature type="active site" description="Proton donor/acceptor" evidence="2">
    <location>
        <position position="82"/>
    </location>
</feature>
<evidence type="ECO:0000256" key="1">
    <source>
        <dbReference type="NCBIfam" id="TIGR03162"/>
    </source>
</evidence>
<organism evidence="4 5">
    <name type="scientific">Propionispira arboris</name>
    <dbReference type="NCBI Taxonomy" id="84035"/>
    <lineage>
        <taxon>Bacteria</taxon>
        <taxon>Bacillati</taxon>
        <taxon>Bacillota</taxon>
        <taxon>Negativicutes</taxon>
        <taxon>Selenomonadales</taxon>
        <taxon>Selenomonadaceae</taxon>
        <taxon>Propionispira</taxon>
    </lineage>
</organism>
<dbReference type="NCBIfam" id="TIGR03162">
    <property type="entry name" value="ribazole_cobC"/>
    <property type="match status" value="1"/>
</dbReference>
<dbReference type="Proteomes" id="UP000199662">
    <property type="component" value="Unassembled WGS sequence"/>
</dbReference>
<dbReference type="GO" id="GO:0043755">
    <property type="term" value="F:alpha-ribazole phosphatase activity"/>
    <property type="evidence" value="ECO:0007669"/>
    <property type="project" value="UniProtKB-UniRule"/>
</dbReference>
<dbReference type="RefSeq" id="WP_091829546.1">
    <property type="nucleotide sequence ID" value="NZ_FNZK01000003.1"/>
</dbReference>
<feature type="binding site" evidence="3">
    <location>
        <position position="58"/>
    </location>
    <ligand>
        <name>substrate</name>
    </ligand>
</feature>
<sequence>MTKLILIRHGQTIWNALGKYQGQSDIELSETGIEQAERLAQNFPLDKIDAIYSSDLKRAHKTATCIAAQFKLPVQSKTALREVNFGDWEGLNYDQINSKWGGMMQHFFANPDTAQIPGGESFAQLQQRATKAVLSICEDHPDQTIVIAAHGAVNRTILAEALHMPLRYIWSIRQDNTAVNILTYNGLERSIELMNSTEHLKK</sequence>
<dbReference type="EC" id="3.1.3.73" evidence="1"/>
<keyword evidence="5" id="KW-1185">Reference proteome</keyword>
<evidence type="ECO:0000313" key="5">
    <source>
        <dbReference type="Proteomes" id="UP000199662"/>
    </source>
</evidence>
<dbReference type="SMART" id="SM00855">
    <property type="entry name" value="PGAM"/>
    <property type="match status" value="1"/>
</dbReference>
<proteinExistence type="predicted"/>
<dbReference type="PROSITE" id="PS00175">
    <property type="entry name" value="PG_MUTASE"/>
    <property type="match status" value="1"/>
</dbReference>
<dbReference type="AlphaFoldDB" id="A0A1H6W919"/>
<evidence type="ECO:0000256" key="3">
    <source>
        <dbReference type="PIRSR" id="PIRSR613078-2"/>
    </source>
</evidence>
<accession>A0A1H6W919</accession>
<name>A0A1H6W919_9FIRM</name>
<dbReference type="InterPro" id="IPR050275">
    <property type="entry name" value="PGM_Phosphatase"/>
</dbReference>
<dbReference type="InterPro" id="IPR001345">
    <property type="entry name" value="PG/BPGM_mutase_AS"/>
</dbReference>